<dbReference type="GO" id="GO:0005524">
    <property type="term" value="F:ATP binding"/>
    <property type="evidence" value="ECO:0007669"/>
    <property type="project" value="InterPro"/>
</dbReference>
<dbReference type="Proteomes" id="UP001275867">
    <property type="component" value="Unassembled WGS sequence"/>
</dbReference>
<keyword evidence="6" id="KW-0547">Nucleotide-binding</keyword>
<dbReference type="Pfam" id="PF00176">
    <property type="entry name" value="SNF2-rel_dom"/>
    <property type="match status" value="1"/>
</dbReference>
<dbReference type="Pfam" id="PF04434">
    <property type="entry name" value="SWIM"/>
    <property type="match status" value="1"/>
</dbReference>
<gene>
    <name evidence="7" type="ORF">A7K95_07110</name>
    <name evidence="6" type="ORF">GA842_03275</name>
</gene>
<dbReference type="FunFam" id="3.40.50.300:FF:000533">
    <property type="entry name" value="Helicase, Snf2 family"/>
    <property type="match status" value="1"/>
</dbReference>
<dbReference type="SMART" id="SM00487">
    <property type="entry name" value="DEXDc"/>
    <property type="match status" value="1"/>
</dbReference>
<dbReference type="PROSITE" id="PS51194">
    <property type="entry name" value="HELICASE_CTER"/>
    <property type="match status" value="1"/>
</dbReference>
<feature type="domain" description="SWIM-type" evidence="3">
    <location>
        <begin position="45"/>
        <end position="80"/>
    </location>
</feature>
<dbReference type="Proteomes" id="UP000077280">
    <property type="component" value="Unassembled WGS sequence"/>
</dbReference>
<name>A0AAP5TAY0_9LACO</name>
<dbReference type="InterPro" id="IPR001650">
    <property type="entry name" value="Helicase_C-like"/>
</dbReference>
<dbReference type="PROSITE" id="PS50966">
    <property type="entry name" value="ZF_SWIM"/>
    <property type="match status" value="1"/>
</dbReference>
<evidence type="ECO:0000313" key="7">
    <source>
        <dbReference type="EMBL" id="OAD63929.1"/>
    </source>
</evidence>
<dbReference type="GO" id="GO:0004386">
    <property type="term" value="F:helicase activity"/>
    <property type="evidence" value="ECO:0007669"/>
    <property type="project" value="UniProtKB-KW"/>
</dbReference>
<keyword evidence="8" id="KW-1185">Reference proteome</keyword>
<evidence type="ECO:0000259" key="5">
    <source>
        <dbReference type="PROSITE" id="PS51194"/>
    </source>
</evidence>
<dbReference type="InterPro" id="IPR038718">
    <property type="entry name" value="SNF2-like_sf"/>
</dbReference>
<dbReference type="Pfam" id="PF00271">
    <property type="entry name" value="Helicase_C"/>
    <property type="match status" value="1"/>
</dbReference>
<reference evidence="6" key="2">
    <citation type="submission" date="2019-10" db="EMBL/GenBank/DDBJ databases">
        <title>Malate fermentation in French cider.</title>
        <authorList>
            <person name="Cousin F.J."/>
            <person name="Medina Fernandez S."/>
            <person name="Misery B."/>
            <person name="Laplace J.-M."/>
            <person name="Cretenet M."/>
        </authorList>
    </citation>
    <scope>NUCLEOTIDE SEQUENCE</scope>
    <source>
        <strain evidence="6">UCMA15901</strain>
    </source>
</reference>
<evidence type="ECO:0000313" key="6">
    <source>
        <dbReference type="EMBL" id="MDV7693917.1"/>
    </source>
</evidence>
<dbReference type="Gene3D" id="3.40.50.300">
    <property type="entry name" value="P-loop containing nucleotide triphosphate hydrolases"/>
    <property type="match status" value="1"/>
</dbReference>
<dbReference type="CDD" id="cd18793">
    <property type="entry name" value="SF2_C_SNF"/>
    <property type="match status" value="1"/>
</dbReference>
<dbReference type="Pfam" id="PF08455">
    <property type="entry name" value="SNF2_assoc"/>
    <property type="match status" value="1"/>
</dbReference>
<dbReference type="InterPro" id="IPR007527">
    <property type="entry name" value="Znf_SWIM"/>
</dbReference>
<dbReference type="InterPro" id="IPR013663">
    <property type="entry name" value="Helicase_SWF/SNF/SWI_bac"/>
</dbReference>
<evidence type="ECO:0000256" key="2">
    <source>
        <dbReference type="PROSITE-ProRule" id="PRU00325"/>
    </source>
</evidence>
<keyword evidence="2" id="KW-0863">Zinc-finger</keyword>
<feature type="domain" description="Helicase ATP-binding" evidence="4">
    <location>
        <begin position="651"/>
        <end position="809"/>
    </location>
</feature>
<dbReference type="SMART" id="SM00490">
    <property type="entry name" value="HELICc"/>
    <property type="match status" value="1"/>
</dbReference>
<dbReference type="AlphaFoldDB" id="A0AAP5TAY0"/>
<reference evidence="7 8" key="1">
    <citation type="submission" date="2016-05" db="EMBL/GenBank/DDBJ databases">
        <title>Draft genome sequence of Pediococcus parvulus 2.6, a probiotic beta-glucan producer strain.</title>
        <authorList>
            <person name="Mohedano M.L."/>
            <person name="Perez-Ramos A."/>
            <person name="Duenas M.T."/>
            <person name="Lamontanara A."/>
            <person name="Orru L."/>
            <person name="Spano G."/>
            <person name="Capozzi V."/>
            <person name="Lopez P."/>
        </authorList>
    </citation>
    <scope>NUCLEOTIDE SEQUENCE [LARGE SCALE GENOMIC DNA]</scope>
    <source>
        <strain evidence="7 8">2.6</strain>
    </source>
</reference>
<dbReference type="EMBL" id="WERX01000007">
    <property type="protein sequence ID" value="MDV7693917.1"/>
    <property type="molecule type" value="Genomic_DNA"/>
</dbReference>
<dbReference type="EMBL" id="LXND01000051">
    <property type="protein sequence ID" value="OAD63929.1"/>
    <property type="molecule type" value="Genomic_DNA"/>
</dbReference>
<dbReference type="InterPro" id="IPR049730">
    <property type="entry name" value="SNF2/RAD54-like_C"/>
</dbReference>
<evidence type="ECO:0000313" key="8">
    <source>
        <dbReference type="Proteomes" id="UP000077280"/>
    </source>
</evidence>
<proteinExistence type="predicted"/>
<accession>A0AAP5TAY0</accession>
<keyword evidence="6" id="KW-0067">ATP-binding</keyword>
<dbReference type="SUPFAM" id="SSF52540">
    <property type="entry name" value="P-loop containing nucleoside triphosphate hydrolases"/>
    <property type="match status" value="2"/>
</dbReference>
<dbReference type="GO" id="GO:0016787">
    <property type="term" value="F:hydrolase activity"/>
    <property type="evidence" value="ECO:0007669"/>
    <property type="project" value="UniProtKB-KW"/>
</dbReference>
<evidence type="ECO:0000256" key="1">
    <source>
        <dbReference type="ARBA" id="ARBA00022801"/>
    </source>
</evidence>
<evidence type="ECO:0000313" key="9">
    <source>
        <dbReference type="Proteomes" id="UP001275867"/>
    </source>
</evidence>
<dbReference type="Gene3D" id="3.40.50.10810">
    <property type="entry name" value="Tandem AAA-ATPase domain"/>
    <property type="match status" value="1"/>
</dbReference>
<evidence type="ECO:0000259" key="3">
    <source>
        <dbReference type="PROSITE" id="PS50966"/>
    </source>
</evidence>
<keyword evidence="2" id="KW-0862">Zinc</keyword>
<comment type="caution">
    <text evidence="6">The sequence shown here is derived from an EMBL/GenBank/DDBJ whole genome shotgun (WGS) entry which is preliminary data.</text>
</comment>
<evidence type="ECO:0000259" key="4">
    <source>
        <dbReference type="PROSITE" id="PS51192"/>
    </source>
</evidence>
<organism evidence="6 9">
    <name type="scientific">Pediococcus parvulus</name>
    <dbReference type="NCBI Taxonomy" id="54062"/>
    <lineage>
        <taxon>Bacteria</taxon>
        <taxon>Bacillati</taxon>
        <taxon>Bacillota</taxon>
        <taxon>Bacilli</taxon>
        <taxon>Lactobacillales</taxon>
        <taxon>Lactobacillaceae</taxon>
        <taxon>Pediococcus</taxon>
    </lineage>
</organism>
<dbReference type="InterPro" id="IPR027417">
    <property type="entry name" value="P-loop_NTPase"/>
</dbReference>
<keyword evidence="1" id="KW-0378">Hydrolase</keyword>
<dbReference type="GO" id="GO:0008270">
    <property type="term" value="F:zinc ion binding"/>
    <property type="evidence" value="ECO:0007669"/>
    <property type="project" value="UniProtKB-KW"/>
</dbReference>
<dbReference type="InterPro" id="IPR000330">
    <property type="entry name" value="SNF2_N"/>
</dbReference>
<sequence>MRRRTMPSKIWDRGKKLFQDGQVNIENLDEERQVVEATVYGTYAYDVSVGRDPDNDNCTCPYFAENGFCKHVAAVVELFKFAKDPIETLFDVNRDSYDDDETDWTDPTVDFPEIKMVHKRKSMADLAGERYLQSIDLPEKRYFTPLAETVREPLVLDVTMMVGQLSQGWNYPAENHLFLRLRVARKTDNKFYVVNNLKRFLAAYMDEGVYKTAGKNEFQLGETVFSGADKALIDFMTVTGLPSFDGNGTLDMNKYYLLADRVVPKFIELCNELQNFHFQKSDHQFLFDSIEYQPFHANSGLIKGALKPDEEGYELTIQSDFQELIFGSAIVINQNVFYQATTQQAIIISRIVDMYNNIMGDAMNRDPADAGFQMHFDKSKEAELKNFIEFFKLIGNLDVSADFFDSQMTPHFDLSKQDNNLQLKLSYDYGGKLIDSKDIDQVPEKRRNTEKEDQAWDYLNSLGFYLRKDVWVKAFDDADVMFNFFMLELPNMRKNGVVTLSDDLKNSLHDSKDLAPKVNVSEKDGLLSVKFSLQGVDENDVDSVLAQLDLQKPYITQADGSLVLLDDEFRKVSKALLNIRQQGKFKNGQLKVHASQAFAVQAALQGTAKFDDKFKQLAENLAHPENFEIKASHPVHGILRPYQAVGVKWLEMLDSYNFGGILADEMGLGKTIQMIAFLLDHIDKDKPDLIISPASLIYNWQEEFTKFAPEIKTQVVDGNKANRRDLIENEQADVLITSYNSARLDVTEYNDRKINYLVLDEAQFVKNSSTKTNQSIRKLKRKNTFALSGTPIENRVEELWAIFEIVMPGLLPSRKAFKQLTADEVAVRVKPFILRREKSVVLKDIPAKVETNLYNELTHKQKTVYLAQLKQMQVKVQGMTGANFVKNKLAILAGLTRLRQICDTPALYLDDYKGDSGKLEQLTEILRQAEENNRHVLIFSQFTSMLSILENELDKQHLDHYVLQGSTKPKERLEMVNAFNAGEKNIFLISLKAGGTGLNLTGADMVVLVDLWWNPAVEDQATARAHRIGQKKQVDVFRLITKGTIEEQIYKLQEKKRNFVDQVLSGTENKGSLTEEEVRLILGIEEG</sequence>
<dbReference type="RefSeq" id="WP_068806641.1">
    <property type="nucleotide sequence ID" value="NZ_LXND01000051.1"/>
</dbReference>
<dbReference type="PROSITE" id="PS51192">
    <property type="entry name" value="HELICASE_ATP_BIND_1"/>
    <property type="match status" value="1"/>
</dbReference>
<protein>
    <submittedName>
        <fullName evidence="6">Helicase SNF2</fullName>
    </submittedName>
</protein>
<dbReference type="PANTHER" id="PTHR10799">
    <property type="entry name" value="SNF2/RAD54 HELICASE FAMILY"/>
    <property type="match status" value="1"/>
</dbReference>
<keyword evidence="6" id="KW-0347">Helicase</keyword>
<dbReference type="InterPro" id="IPR014001">
    <property type="entry name" value="Helicase_ATP-bd"/>
</dbReference>
<feature type="domain" description="Helicase C-terminal" evidence="5">
    <location>
        <begin position="921"/>
        <end position="1079"/>
    </location>
</feature>
<keyword evidence="2" id="KW-0479">Metal-binding</keyword>